<dbReference type="PANTHER" id="PTHR42810:SF2">
    <property type="entry name" value="PURINE PERMEASE C1399.01C-RELATED"/>
    <property type="match status" value="1"/>
</dbReference>
<comment type="similarity">
    <text evidence="2">Belongs to the nucleobase:cation symporter-2 (NCS2) (TC 2.A.40) family.</text>
</comment>
<feature type="transmembrane region" description="Helical" evidence="7">
    <location>
        <begin position="80"/>
        <end position="103"/>
    </location>
</feature>
<feature type="transmembrane region" description="Helical" evidence="7">
    <location>
        <begin position="355"/>
        <end position="372"/>
    </location>
</feature>
<evidence type="ECO:0000256" key="1">
    <source>
        <dbReference type="ARBA" id="ARBA00004141"/>
    </source>
</evidence>
<evidence type="ECO:0000256" key="3">
    <source>
        <dbReference type="ARBA" id="ARBA00022448"/>
    </source>
</evidence>
<dbReference type="AlphaFoldDB" id="A0A4R2EQQ1"/>
<comment type="caution">
    <text evidence="8">The sequence shown here is derived from an EMBL/GenBank/DDBJ whole genome shotgun (WGS) entry which is preliminary data.</text>
</comment>
<evidence type="ECO:0000256" key="6">
    <source>
        <dbReference type="ARBA" id="ARBA00023136"/>
    </source>
</evidence>
<dbReference type="PROSITE" id="PS01116">
    <property type="entry name" value="XANTH_URACIL_PERMASE"/>
    <property type="match status" value="1"/>
</dbReference>
<evidence type="ECO:0000256" key="5">
    <source>
        <dbReference type="ARBA" id="ARBA00022989"/>
    </source>
</evidence>
<protein>
    <submittedName>
        <fullName evidence="8">Uracil permease</fullName>
    </submittedName>
</protein>
<dbReference type="PANTHER" id="PTHR42810">
    <property type="entry name" value="PURINE PERMEASE C1399.01C-RELATED"/>
    <property type="match status" value="1"/>
</dbReference>
<dbReference type="GO" id="GO:0005886">
    <property type="term" value="C:plasma membrane"/>
    <property type="evidence" value="ECO:0007669"/>
    <property type="project" value="TreeGrafter"/>
</dbReference>
<gene>
    <name evidence="8" type="ORF">CLV25_108118</name>
</gene>
<dbReference type="Pfam" id="PF00860">
    <property type="entry name" value="Xan_ur_permease"/>
    <property type="match status" value="1"/>
</dbReference>
<dbReference type="RefSeq" id="WP_131839465.1">
    <property type="nucleotide sequence ID" value="NZ_SLWB01000008.1"/>
</dbReference>
<dbReference type="NCBIfam" id="TIGR00801">
    <property type="entry name" value="ncs2"/>
    <property type="match status" value="1"/>
</dbReference>
<feature type="transmembrane region" description="Helical" evidence="7">
    <location>
        <begin position="320"/>
        <end position="343"/>
    </location>
</feature>
<keyword evidence="3" id="KW-0813">Transport</keyword>
<feature type="transmembrane region" description="Helical" evidence="7">
    <location>
        <begin position="123"/>
        <end position="140"/>
    </location>
</feature>
<keyword evidence="4 7" id="KW-0812">Transmembrane</keyword>
<feature type="transmembrane region" description="Helical" evidence="7">
    <location>
        <begin position="170"/>
        <end position="196"/>
    </location>
</feature>
<proteinExistence type="inferred from homology"/>
<feature type="transmembrane region" description="Helical" evidence="7">
    <location>
        <begin position="16"/>
        <end position="37"/>
    </location>
</feature>
<keyword evidence="6 7" id="KW-0472">Membrane</keyword>
<feature type="transmembrane region" description="Helical" evidence="7">
    <location>
        <begin position="378"/>
        <end position="394"/>
    </location>
</feature>
<keyword evidence="9" id="KW-1185">Reference proteome</keyword>
<evidence type="ECO:0000313" key="8">
    <source>
        <dbReference type="EMBL" id="TCN66779.1"/>
    </source>
</evidence>
<evidence type="ECO:0000256" key="7">
    <source>
        <dbReference type="SAM" id="Phobius"/>
    </source>
</evidence>
<dbReference type="InterPro" id="IPR006042">
    <property type="entry name" value="Xan_ur_permease"/>
</dbReference>
<evidence type="ECO:0000256" key="2">
    <source>
        <dbReference type="ARBA" id="ARBA00008821"/>
    </source>
</evidence>
<comment type="subcellular location">
    <subcellularLocation>
        <location evidence="1">Membrane</location>
        <topology evidence="1">Multi-pass membrane protein</topology>
    </subcellularLocation>
</comment>
<dbReference type="InterPro" id="IPR006043">
    <property type="entry name" value="NCS2"/>
</dbReference>
<evidence type="ECO:0000256" key="4">
    <source>
        <dbReference type="ARBA" id="ARBA00022692"/>
    </source>
</evidence>
<name>A0A4R2EQQ1_9BACT</name>
<accession>A0A4R2EQQ1</accession>
<dbReference type="OrthoDB" id="9779092at2"/>
<dbReference type="GO" id="GO:0042907">
    <property type="term" value="F:xanthine transmembrane transporter activity"/>
    <property type="evidence" value="ECO:0007669"/>
    <property type="project" value="TreeGrafter"/>
</dbReference>
<dbReference type="EMBL" id="SLWB01000008">
    <property type="protein sequence ID" value="TCN66779.1"/>
    <property type="molecule type" value="Genomic_DNA"/>
</dbReference>
<reference evidence="8 9" key="1">
    <citation type="submission" date="2019-03" db="EMBL/GenBank/DDBJ databases">
        <title>Genomic Encyclopedia of Archaeal and Bacterial Type Strains, Phase II (KMG-II): from individual species to whole genera.</title>
        <authorList>
            <person name="Goeker M."/>
        </authorList>
    </citation>
    <scope>NUCLEOTIDE SEQUENCE [LARGE SCALE GENOMIC DNA]</scope>
    <source>
        <strain evidence="8 9">RL-C</strain>
    </source>
</reference>
<sequence length="398" mass="41569">MINKHSEYALTPQRRVVVGVQFLFVAFGATVLVPLLVGLDPSVALFTAGLGTLIFQLITKGKVPIFLGSSFAFIAPIQKATALYGLAGTLSGMAAVGIVYGIVSALIKWRGIGLVKRLFPSSVYGPVIILIGVSLAPVGVKMASSNWPIACISLVGAIVALMYGKGILKLIPVFIGIIVGYVVSIFTGNVDFSVIVNAPWISIPKFVTPEFSWEAILYLIPVALAPIVEHVGDVYAISAVTGKDFVKDPGLHRTMLGDGVACTVAGFVGGPPATTYAEVTGAIALTKVFDPRVLQISGITAIAFAFLGKINGFLKSIPEAVLGGIMLILFGIIATIGIKTMIVDKLNLSKSRNQIIVALILTVGIGGVAMKIGEFELSGIGLAAIVGIVLNLILPDRD</sequence>
<dbReference type="Proteomes" id="UP000294830">
    <property type="component" value="Unassembled WGS sequence"/>
</dbReference>
<keyword evidence="5 7" id="KW-1133">Transmembrane helix</keyword>
<feature type="transmembrane region" description="Helical" evidence="7">
    <location>
        <begin position="293"/>
        <end position="314"/>
    </location>
</feature>
<organism evidence="8 9">
    <name type="scientific">Acetobacteroides hydrogenigenes</name>
    <dbReference type="NCBI Taxonomy" id="979970"/>
    <lineage>
        <taxon>Bacteria</taxon>
        <taxon>Pseudomonadati</taxon>
        <taxon>Bacteroidota</taxon>
        <taxon>Bacteroidia</taxon>
        <taxon>Bacteroidales</taxon>
        <taxon>Rikenellaceae</taxon>
        <taxon>Acetobacteroides</taxon>
    </lineage>
</organism>
<feature type="transmembrane region" description="Helical" evidence="7">
    <location>
        <begin position="147"/>
        <end position="164"/>
    </location>
</feature>
<evidence type="ECO:0000313" key="9">
    <source>
        <dbReference type="Proteomes" id="UP000294830"/>
    </source>
</evidence>